<keyword evidence="2" id="KW-1185">Reference proteome</keyword>
<reference evidence="2" key="1">
    <citation type="journal article" date="2019" name="Int. J. Syst. Evol. Microbiol.">
        <title>The Global Catalogue of Microorganisms (GCM) 10K type strain sequencing project: providing services to taxonomists for standard genome sequencing and annotation.</title>
        <authorList>
            <consortium name="The Broad Institute Genomics Platform"/>
            <consortium name="The Broad Institute Genome Sequencing Center for Infectious Disease"/>
            <person name="Wu L."/>
            <person name="Ma J."/>
        </authorList>
    </citation>
    <scope>NUCLEOTIDE SEQUENCE [LARGE SCALE GENOMIC DNA]</scope>
    <source>
        <strain evidence="2">JCM 16953</strain>
    </source>
</reference>
<gene>
    <name evidence="1" type="ORF">GCM10022242_02590</name>
</gene>
<protein>
    <recommendedName>
        <fullName evidence="3">DNA-directed RNA polymerase subunit beta</fullName>
    </recommendedName>
</protein>
<dbReference type="RefSeq" id="WP_344771959.1">
    <property type="nucleotide sequence ID" value="NZ_BAABAH010000001.1"/>
</dbReference>
<proteinExistence type="predicted"/>
<name>A0ABP7HU26_9ACTN</name>
<dbReference type="EMBL" id="BAABAH010000001">
    <property type="protein sequence ID" value="GAA3803108.1"/>
    <property type="molecule type" value="Genomic_DNA"/>
</dbReference>
<dbReference type="Proteomes" id="UP001501821">
    <property type="component" value="Unassembled WGS sequence"/>
</dbReference>
<evidence type="ECO:0008006" key="3">
    <source>
        <dbReference type="Google" id="ProtNLM"/>
    </source>
</evidence>
<accession>A0ABP7HU26</accession>
<comment type="caution">
    <text evidence="1">The sequence shown here is derived from an EMBL/GenBank/DDBJ whole genome shotgun (WGS) entry which is preliminary data.</text>
</comment>
<evidence type="ECO:0000313" key="1">
    <source>
        <dbReference type="EMBL" id="GAA3803108.1"/>
    </source>
</evidence>
<organism evidence="1 2">
    <name type="scientific">Nocardioides panacisoli</name>
    <dbReference type="NCBI Taxonomy" id="627624"/>
    <lineage>
        <taxon>Bacteria</taxon>
        <taxon>Bacillati</taxon>
        <taxon>Actinomycetota</taxon>
        <taxon>Actinomycetes</taxon>
        <taxon>Propionibacteriales</taxon>
        <taxon>Nocardioidaceae</taxon>
        <taxon>Nocardioides</taxon>
    </lineage>
</organism>
<sequence length="199" mass="20958">MTADRSHHRPSPRTGDFFDAFVGGGDPAQVSEAADRAAVLLVRGARERGDDEVAERLVHLADTEGIEAIAEVWSGAPADSLAGCLWRLYLLRSWVYADPAGVAREFEAGRSGAEFARVVAGVADPPGPDELRAMIDDVLRGIASGDFADVLFRAAAFARVVATGRASLPGTSHDGVRRMLGLADQLEAAAHIELGRGLG</sequence>
<evidence type="ECO:0000313" key="2">
    <source>
        <dbReference type="Proteomes" id="UP001501821"/>
    </source>
</evidence>